<sequence>MNVLGFRTLYAFGLGCFLREAFLPHGKQQLKLT</sequence>
<dbReference type="EMBL" id="AFCE01000153">
    <property type="protein sequence ID" value="EGL82214.1"/>
    <property type="molecule type" value="Genomic_DNA"/>
</dbReference>
<accession>F5L8T2</accession>
<protein>
    <submittedName>
        <fullName evidence="1">Uncharacterized protein</fullName>
    </submittedName>
</protein>
<dbReference type="AlphaFoldDB" id="F5L8T2"/>
<proteinExistence type="predicted"/>
<organism evidence="1 2">
    <name type="scientific">Caldalkalibacillus thermarum (strain TA2.A1)</name>
    <dbReference type="NCBI Taxonomy" id="986075"/>
    <lineage>
        <taxon>Bacteria</taxon>
        <taxon>Bacillati</taxon>
        <taxon>Bacillota</taxon>
        <taxon>Bacilli</taxon>
        <taxon>Bacillales</taxon>
        <taxon>Bacillaceae</taxon>
        <taxon>Caldalkalibacillus</taxon>
    </lineage>
</organism>
<evidence type="ECO:0000313" key="1">
    <source>
        <dbReference type="EMBL" id="EGL82214.1"/>
    </source>
</evidence>
<comment type="caution">
    <text evidence="1">The sequence shown here is derived from an EMBL/GenBank/DDBJ whole genome shotgun (WGS) entry which is preliminary data.</text>
</comment>
<gene>
    <name evidence="1" type="ORF">CathTA2_2237</name>
</gene>
<reference evidence="1 2" key="1">
    <citation type="journal article" date="2011" name="J. Bacteriol.">
        <title>Draft genome sequence of the thermoalkaliphilic Caldalkalibacillus thermarum strain TA2.A1.</title>
        <authorList>
            <person name="Kalamorz F."/>
            <person name="Keis S."/>
            <person name="McMillan D.G."/>
            <person name="Olsson K."/>
            <person name="Stanton J.A."/>
            <person name="Stockwell P."/>
            <person name="Black M.A."/>
            <person name="Klingeman D.M."/>
            <person name="Land M.L."/>
            <person name="Han C.S."/>
            <person name="Martin S.L."/>
            <person name="Becher S.A."/>
            <person name="Peddie C.J."/>
            <person name="Morgan H.W."/>
            <person name="Matthies D."/>
            <person name="Preiss L."/>
            <person name="Meier T."/>
            <person name="Brown S.D."/>
            <person name="Cook G.M."/>
        </authorList>
    </citation>
    <scope>NUCLEOTIDE SEQUENCE [LARGE SCALE GENOMIC DNA]</scope>
    <source>
        <strain evidence="1 2">TA2.A1</strain>
    </source>
</reference>
<name>F5L8T2_CALTT</name>
<evidence type="ECO:0000313" key="2">
    <source>
        <dbReference type="Proteomes" id="UP000010716"/>
    </source>
</evidence>
<dbReference type="Proteomes" id="UP000010716">
    <property type="component" value="Unassembled WGS sequence"/>
</dbReference>